<gene>
    <name evidence="2" type="ORF">KC01_LOCUS16037</name>
</gene>
<reference evidence="2 3" key="1">
    <citation type="submission" date="2024-04" db="EMBL/GenBank/DDBJ databases">
        <authorList>
            <person name="Waldvogel A.-M."/>
            <person name="Schoenle A."/>
        </authorList>
    </citation>
    <scope>NUCLEOTIDE SEQUENCE [LARGE SCALE GENOMIC DNA]</scope>
</reference>
<accession>A0AAV2KA04</accession>
<proteinExistence type="predicted"/>
<organism evidence="2 3">
    <name type="scientific">Knipowitschia caucasica</name>
    <name type="common">Caucasian dwarf goby</name>
    <name type="synonym">Pomatoschistus caucasicus</name>
    <dbReference type="NCBI Taxonomy" id="637954"/>
    <lineage>
        <taxon>Eukaryota</taxon>
        <taxon>Metazoa</taxon>
        <taxon>Chordata</taxon>
        <taxon>Craniata</taxon>
        <taxon>Vertebrata</taxon>
        <taxon>Euteleostomi</taxon>
        <taxon>Actinopterygii</taxon>
        <taxon>Neopterygii</taxon>
        <taxon>Teleostei</taxon>
        <taxon>Neoteleostei</taxon>
        <taxon>Acanthomorphata</taxon>
        <taxon>Gobiaria</taxon>
        <taxon>Gobiiformes</taxon>
        <taxon>Gobioidei</taxon>
        <taxon>Gobiidae</taxon>
        <taxon>Gobiinae</taxon>
        <taxon>Knipowitschia</taxon>
    </lineage>
</organism>
<sequence length="126" mass="13353">MPPFDFGQSLVRACSVCALRVAEEAFAPVRTFPVSAAAPPQTASPGEGGNPTYRASRALTHGLRPSWAHQPERRNSDESMTFFAVSIPGCLATDSGEKRLLSGCECGVDTPAAAKEEVRNPGSYRA</sequence>
<keyword evidence="3" id="KW-1185">Reference proteome</keyword>
<dbReference type="EMBL" id="OZ035839">
    <property type="protein sequence ID" value="CAL1585865.1"/>
    <property type="molecule type" value="Genomic_DNA"/>
</dbReference>
<evidence type="ECO:0000256" key="1">
    <source>
        <dbReference type="SAM" id="MobiDB-lite"/>
    </source>
</evidence>
<name>A0AAV2KA04_KNICA</name>
<dbReference type="Proteomes" id="UP001497482">
    <property type="component" value="Chromosome 17"/>
</dbReference>
<evidence type="ECO:0000313" key="3">
    <source>
        <dbReference type="Proteomes" id="UP001497482"/>
    </source>
</evidence>
<protein>
    <submittedName>
        <fullName evidence="2">Uncharacterized protein</fullName>
    </submittedName>
</protein>
<feature type="region of interest" description="Disordered" evidence="1">
    <location>
        <begin position="33"/>
        <end position="75"/>
    </location>
</feature>
<evidence type="ECO:0000313" key="2">
    <source>
        <dbReference type="EMBL" id="CAL1585865.1"/>
    </source>
</evidence>
<dbReference type="AlphaFoldDB" id="A0AAV2KA04"/>